<sequence>MMECLLPVETYEVGNIYVGEQKILSVRLILYYLTEKHIRNMLRLKSLQTARKKIAGIEAMHTIKKGQTYQGMKSRHIFGLTV</sequence>
<name>W8YLM5_BACTU</name>
<proteinExistence type="predicted"/>
<organism evidence="1">
    <name type="scientific">Bacillus thuringiensis DB27</name>
    <dbReference type="NCBI Taxonomy" id="1431339"/>
    <lineage>
        <taxon>Bacteria</taxon>
        <taxon>Bacillati</taxon>
        <taxon>Bacillota</taxon>
        <taxon>Bacilli</taxon>
        <taxon>Bacillales</taxon>
        <taxon>Bacillaceae</taxon>
        <taxon>Bacillus</taxon>
        <taxon>Bacillus cereus group</taxon>
    </lineage>
</organism>
<reference evidence="1" key="1">
    <citation type="submission" date="2014-01" db="EMBL/GenBank/DDBJ databases">
        <title>Draft genome sequence of highly nematicidal Bacillus thuringiensis DB27.</title>
        <authorList>
            <person name="Iatsenko I."/>
            <person name="Pickard D."/>
            <person name="Corton C."/>
            <person name="Dougan G."/>
            <person name="Sommer R.J."/>
        </authorList>
    </citation>
    <scope>NUCLEOTIDE SEQUENCE [LARGE SCALE GENOMIC DNA]</scope>
    <source>
        <strain evidence="1">DB27</strain>
    </source>
</reference>
<dbReference type="EMBL" id="HG810024">
    <property type="protein sequence ID" value="CDN39617.1"/>
    <property type="molecule type" value="Genomic_DNA"/>
</dbReference>
<dbReference type="Proteomes" id="UP000030682">
    <property type="component" value="Unassembled WGS sequence"/>
</dbReference>
<protein>
    <recommendedName>
        <fullName evidence="2">DDE domain-containing protein</fullName>
    </recommendedName>
</protein>
<evidence type="ECO:0008006" key="2">
    <source>
        <dbReference type="Google" id="ProtNLM"/>
    </source>
</evidence>
<evidence type="ECO:0000313" key="1">
    <source>
        <dbReference type="EMBL" id="CDN39617.1"/>
    </source>
</evidence>
<reference evidence="1" key="2">
    <citation type="submission" date="2014-01" db="EMBL/GenBank/DDBJ databases">
        <authorList>
            <person name="Aslett M."/>
        </authorList>
    </citation>
    <scope>NUCLEOTIDE SEQUENCE [LARGE SCALE GENOMIC DNA]</scope>
    <source>
        <strain evidence="1">DB27</strain>
    </source>
</reference>
<gene>
    <name evidence="1" type="ORF">BTDB27_p000280</name>
</gene>
<dbReference type="AlphaFoldDB" id="W8YLM5"/>
<accession>W8YLM5</accession>
<dbReference type="HOGENOM" id="CLU_2551375_0_0_9"/>